<feature type="transmembrane region" description="Helical" evidence="2">
    <location>
        <begin position="38"/>
        <end position="54"/>
    </location>
</feature>
<name>A0A542ZH50_9MICO</name>
<gene>
    <name evidence="4" type="ORF">FB474_1068</name>
</gene>
<dbReference type="AlphaFoldDB" id="A0A542ZH50"/>
<dbReference type="EMBL" id="VFOQ01000001">
    <property type="protein sequence ID" value="TQL59702.1"/>
    <property type="molecule type" value="Genomic_DNA"/>
</dbReference>
<feature type="transmembrane region" description="Helical" evidence="2">
    <location>
        <begin position="15"/>
        <end position="33"/>
    </location>
</feature>
<keyword evidence="2" id="KW-1133">Transmembrane helix</keyword>
<proteinExistence type="predicted"/>
<feature type="domain" description="DUF58" evidence="3">
    <location>
        <begin position="206"/>
        <end position="367"/>
    </location>
</feature>
<sequence length="439" mass="46624">MPTPPPQVPWRPTSAHVRACVAGAALALAATWLRRPDLLVLAAPLLVVALWSALSRPGAAPQVEARLAPRTVREGEAVRWTAAVQPVPGLEQATAKLAAGDFQQVAPPTRTVTVAASGTQPPEALPLTLAVRTTRWGRRTVGPAVVVAHSAWGAFRWGAHEVEPVGLSTLPVPTRFDTTAPMPHPSGLVGLNRSGRPGDGSEFASIRPFQLGDRLRRIHWPVSLRTGSLHVTSSWADQDSHVLLIVDALNDLGPSEGLDGAASSLDTTVRAAGAMAEHYLHRGDRVSLRVLGSTGTTRVPAATGKHHLRRVLDALASIEVASRLEDDPRHALTGVSAGTVVVLLSPLVSPVALSHAVTLARRGLTVIVIDTLPEGLAGDDPQEPFAGIAWRVRLLERRRELQRVQAVGVPVVAWQGPGSLDQVLRDVTRRAAAPRMAQR</sequence>
<keyword evidence="2" id="KW-0812">Transmembrane</keyword>
<organism evidence="4 5">
    <name type="scientific">Oryzihumus leptocrescens</name>
    <dbReference type="NCBI Taxonomy" id="297536"/>
    <lineage>
        <taxon>Bacteria</taxon>
        <taxon>Bacillati</taxon>
        <taxon>Actinomycetota</taxon>
        <taxon>Actinomycetes</taxon>
        <taxon>Micrococcales</taxon>
        <taxon>Intrasporangiaceae</taxon>
        <taxon>Oryzihumus</taxon>
    </lineage>
</organism>
<protein>
    <submittedName>
        <fullName evidence="4">Uncharacterized protein (DUF58 family)</fullName>
    </submittedName>
</protein>
<keyword evidence="2" id="KW-0472">Membrane</keyword>
<evidence type="ECO:0000259" key="3">
    <source>
        <dbReference type="Pfam" id="PF01882"/>
    </source>
</evidence>
<comment type="caution">
    <text evidence="4">The sequence shown here is derived from an EMBL/GenBank/DDBJ whole genome shotgun (WGS) entry which is preliminary data.</text>
</comment>
<dbReference type="InterPro" id="IPR002881">
    <property type="entry name" value="DUF58"/>
</dbReference>
<dbReference type="Proteomes" id="UP000319514">
    <property type="component" value="Unassembled WGS sequence"/>
</dbReference>
<evidence type="ECO:0000256" key="1">
    <source>
        <dbReference type="SAM" id="MobiDB-lite"/>
    </source>
</evidence>
<dbReference type="RefSeq" id="WP_246092057.1">
    <property type="nucleotide sequence ID" value="NZ_VFOQ01000001.1"/>
</dbReference>
<evidence type="ECO:0000256" key="2">
    <source>
        <dbReference type="SAM" id="Phobius"/>
    </source>
</evidence>
<evidence type="ECO:0000313" key="4">
    <source>
        <dbReference type="EMBL" id="TQL59702.1"/>
    </source>
</evidence>
<keyword evidence="5" id="KW-1185">Reference proteome</keyword>
<dbReference type="Pfam" id="PF01882">
    <property type="entry name" value="DUF58"/>
    <property type="match status" value="1"/>
</dbReference>
<evidence type="ECO:0000313" key="5">
    <source>
        <dbReference type="Proteomes" id="UP000319514"/>
    </source>
</evidence>
<reference evidence="4 5" key="1">
    <citation type="submission" date="2019-06" db="EMBL/GenBank/DDBJ databases">
        <title>Sequencing the genomes of 1000 actinobacteria strains.</title>
        <authorList>
            <person name="Klenk H.-P."/>
        </authorList>
    </citation>
    <scope>NUCLEOTIDE SEQUENCE [LARGE SCALE GENOMIC DNA]</scope>
    <source>
        <strain evidence="4 5">DSM 18082</strain>
    </source>
</reference>
<dbReference type="PANTHER" id="PTHR33608">
    <property type="entry name" value="BLL2464 PROTEIN"/>
    <property type="match status" value="1"/>
</dbReference>
<feature type="region of interest" description="Disordered" evidence="1">
    <location>
        <begin position="180"/>
        <end position="203"/>
    </location>
</feature>
<accession>A0A542ZH50</accession>
<dbReference type="PANTHER" id="PTHR33608:SF14">
    <property type="entry name" value="POSSIBLE CONSERVED SECRETED PROTEIN"/>
    <property type="match status" value="1"/>
</dbReference>